<protein>
    <submittedName>
        <fullName evidence="3">Uncharacterized protein</fullName>
    </submittedName>
</protein>
<keyword evidence="1" id="KW-0472">Membrane</keyword>
<keyword evidence="4" id="KW-1185">Reference proteome</keyword>
<keyword evidence="1" id="KW-0812">Transmembrane</keyword>
<evidence type="ECO:0000313" key="3">
    <source>
        <dbReference type="EMBL" id="MBB6335749.1"/>
    </source>
</evidence>
<reference evidence="3" key="1">
    <citation type="submission" date="2020-08" db="EMBL/GenBank/DDBJ databases">
        <title>Sequencing the genomes of 1000 actinobacteria strains.</title>
        <authorList>
            <person name="Klenk H.-P."/>
        </authorList>
    </citation>
    <scope>NUCLEOTIDE SEQUENCE</scope>
    <source>
        <strain evidence="3">DSM 10695</strain>
    </source>
</reference>
<organism evidence="3 4">
    <name type="scientific">Schaalia hyovaginalis</name>
    <dbReference type="NCBI Taxonomy" id="29316"/>
    <lineage>
        <taxon>Bacteria</taxon>
        <taxon>Bacillati</taxon>
        <taxon>Actinomycetota</taxon>
        <taxon>Actinomycetes</taxon>
        <taxon>Actinomycetales</taxon>
        <taxon>Actinomycetaceae</taxon>
        <taxon>Schaalia</taxon>
    </lineage>
</organism>
<evidence type="ECO:0000313" key="2">
    <source>
        <dbReference type="EMBL" id="MBB6333447.1"/>
    </source>
</evidence>
<evidence type="ECO:0000256" key="1">
    <source>
        <dbReference type="SAM" id="Phobius"/>
    </source>
</evidence>
<dbReference type="EMBL" id="JACHMK010000001">
    <property type="protein sequence ID" value="MBB6335749.1"/>
    <property type="molecule type" value="Genomic_DNA"/>
</dbReference>
<dbReference type="AlphaFoldDB" id="A0A923J0E0"/>
<dbReference type="EMBL" id="JACHMK010000001">
    <property type="protein sequence ID" value="MBB6333447.1"/>
    <property type="molecule type" value="Genomic_DNA"/>
</dbReference>
<feature type="transmembrane region" description="Helical" evidence="1">
    <location>
        <begin position="46"/>
        <end position="65"/>
    </location>
</feature>
<keyword evidence="1" id="KW-1133">Transmembrane helix</keyword>
<comment type="caution">
    <text evidence="3">The sequence shown here is derived from an EMBL/GenBank/DDBJ whole genome shotgun (WGS) entry which is preliminary data.</text>
</comment>
<gene>
    <name evidence="2" type="ORF">HD592_000012</name>
    <name evidence="3" type="ORF">HD592_002314</name>
</gene>
<evidence type="ECO:0000313" key="4">
    <source>
        <dbReference type="Proteomes" id="UP000617426"/>
    </source>
</evidence>
<accession>A0A923J0E0</accession>
<name>A0A923J0E0_9ACTO</name>
<dbReference type="RefSeq" id="WP_246429948.1">
    <property type="nucleotide sequence ID" value="NZ_JACHMK010000001.1"/>
</dbReference>
<dbReference type="Proteomes" id="UP000617426">
    <property type="component" value="Unassembled WGS sequence"/>
</dbReference>
<sequence>MNKIPGQGPETMPWGEVGRWMRQSTPVNKGIAGRAARRMPQIANPLLIGAIGVGAIGAGIAMRAMRPQRRQGRSERFRDLLLESLEASGLSDIEGCAVEVGEGFGKPSLVSFDVVAAPPSSFDDAVRILETATRAAWDNPELAPIVIRGRVLRADASAGSDEGGAGKNAPDLPSRRLFADMTALGFADEIARPDELYASFGAPASDPTWRP</sequence>
<proteinExistence type="predicted"/>